<dbReference type="CDD" id="cd07036">
    <property type="entry name" value="TPP_PYR_E1-PDHc-beta_like"/>
    <property type="match status" value="1"/>
</dbReference>
<evidence type="ECO:0000259" key="7">
    <source>
        <dbReference type="SMART" id="SM00861"/>
    </source>
</evidence>
<keyword evidence="9" id="KW-1185">Reference proteome</keyword>
<dbReference type="NCBIfam" id="TIGR03182">
    <property type="entry name" value="PDH_E1_alph_y"/>
    <property type="match status" value="1"/>
</dbReference>
<dbReference type="GO" id="GO:0004591">
    <property type="term" value="F:oxoglutarate dehydrogenase (succinyl-transferring) activity"/>
    <property type="evidence" value="ECO:0007669"/>
    <property type="project" value="UniProtKB-EC"/>
</dbReference>
<name>A0A212QY11_9CHLR</name>
<dbReference type="InParanoid" id="A0A212QY11"/>
<evidence type="ECO:0000313" key="9">
    <source>
        <dbReference type="Proteomes" id="UP000197025"/>
    </source>
</evidence>
<comment type="catalytic activity">
    <reaction evidence="6">
        <text>N(6)-[(R)-lipoyl]-L-lysyl-[protein] + pyruvate + H(+) = N(6)-[(R)-S(8)-acetyldihydrolipoyl]-L-lysyl-[protein] + CO2</text>
        <dbReference type="Rhea" id="RHEA:19189"/>
        <dbReference type="Rhea" id="RHEA-COMP:10474"/>
        <dbReference type="Rhea" id="RHEA-COMP:10478"/>
        <dbReference type="ChEBI" id="CHEBI:15361"/>
        <dbReference type="ChEBI" id="CHEBI:15378"/>
        <dbReference type="ChEBI" id="CHEBI:16526"/>
        <dbReference type="ChEBI" id="CHEBI:83099"/>
        <dbReference type="ChEBI" id="CHEBI:83111"/>
        <dbReference type="EC" id="1.2.4.1"/>
    </reaction>
</comment>
<dbReference type="Gene3D" id="3.40.50.970">
    <property type="match status" value="2"/>
</dbReference>
<keyword evidence="2 6" id="KW-0560">Oxidoreductase</keyword>
<dbReference type="Gene3D" id="3.40.50.920">
    <property type="match status" value="1"/>
</dbReference>
<comment type="catalytic activity">
    <reaction evidence="5">
        <text>N(6)-[(R)-lipoyl]-L-lysyl-[protein] + 2-oxoglutarate + H(+) = N(6)-[(R)-S(8)-succinyldihydrolipoyl]-L-lysyl-[protein] + CO2</text>
        <dbReference type="Rhea" id="RHEA:12188"/>
        <dbReference type="Rhea" id="RHEA-COMP:10474"/>
        <dbReference type="Rhea" id="RHEA-COMP:20092"/>
        <dbReference type="ChEBI" id="CHEBI:15378"/>
        <dbReference type="ChEBI" id="CHEBI:16526"/>
        <dbReference type="ChEBI" id="CHEBI:16810"/>
        <dbReference type="ChEBI" id="CHEBI:83099"/>
        <dbReference type="ChEBI" id="CHEBI:83120"/>
        <dbReference type="EC" id="1.2.4.2"/>
    </reaction>
</comment>
<comment type="cofactor">
    <cofactor evidence="1 6">
        <name>thiamine diphosphate</name>
        <dbReference type="ChEBI" id="CHEBI:58937"/>
    </cofactor>
</comment>
<dbReference type="EC" id="1.2.4.1" evidence="6"/>
<dbReference type="InterPro" id="IPR017597">
    <property type="entry name" value="Pyrv_DH_E1_asu_subgrp-y"/>
</dbReference>
<keyword evidence="3 6" id="KW-0786">Thiamine pyrophosphate</keyword>
<dbReference type="OrthoDB" id="8732661at2"/>
<dbReference type="GO" id="GO:0006086">
    <property type="term" value="P:pyruvate decarboxylation to acetyl-CoA"/>
    <property type="evidence" value="ECO:0007669"/>
    <property type="project" value="InterPro"/>
</dbReference>
<evidence type="ECO:0000256" key="5">
    <source>
        <dbReference type="ARBA" id="ARBA00051911"/>
    </source>
</evidence>
<dbReference type="Pfam" id="PF00676">
    <property type="entry name" value="E1_dh"/>
    <property type="match status" value="1"/>
</dbReference>
<evidence type="ECO:0000256" key="2">
    <source>
        <dbReference type="ARBA" id="ARBA00023002"/>
    </source>
</evidence>
<dbReference type="InterPro" id="IPR005475">
    <property type="entry name" value="Transketolase-like_Pyr-bd"/>
</dbReference>
<evidence type="ECO:0000256" key="6">
    <source>
        <dbReference type="RuleBase" id="RU361139"/>
    </source>
</evidence>
<dbReference type="NCBIfam" id="NF006667">
    <property type="entry name" value="PRK09212.1"/>
    <property type="match status" value="1"/>
</dbReference>
<keyword evidence="4 6" id="KW-0670">Pyruvate</keyword>
<dbReference type="Proteomes" id="UP000197025">
    <property type="component" value="Unassembled WGS sequence"/>
</dbReference>
<feature type="domain" description="Transketolase-like pyrimidine-binding" evidence="7">
    <location>
        <begin position="361"/>
        <end position="536"/>
    </location>
</feature>
<dbReference type="SUPFAM" id="SSF52518">
    <property type="entry name" value="Thiamin diphosphate-binding fold (THDP-binding)"/>
    <property type="match status" value="2"/>
</dbReference>
<evidence type="ECO:0000256" key="4">
    <source>
        <dbReference type="ARBA" id="ARBA00023317"/>
    </source>
</evidence>
<dbReference type="FunCoup" id="A0A212QY11">
    <property type="interactions" value="329"/>
</dbReference>
<organism evidence="8 9">
    <name type="scientific">Thermoflexus hugenholtzii JAD2</name>
    <dbReference type="NCBI Taxonomy" id="877466"/>
    <lineage>
        <taxon>Bacteria</taxon>
        <taxon>Bacillati</taxon>
        <taxon>Chloroflexota</taxon>
        <taxon>Thermoflexia</taxon>
        <taxon>Thermoflexales</taxon>
        <taxon>Thermoflexaceae</taxon>
        <taxon>Thermoflexus</taxon>
    </lineage>
</organism>
<evidence type="ECO:0000256" key="3">
    <source>
        <dbReference type="ARBA" id="ARBA00023052"/>
    </source>
</evidence>
<dbReference type="Pfam" id="PF02780">
    <property type="entry name" value="Transketolase_C"/>
    <property type="match status" value="1"/>
</dbReference>
<dbReference type="RefSeq" id="WP_088571093.1">
    <property type="nucleotide sequence ID" value="NZ_FYEK01000027.1"/>
</dbReference>
<gene>
    <name evidence="6" type="primary">pdhA</name>
    <name evidence="8" type="ORF">SAMN02746019_00008410</name>
</gene>
<dbReference type="FunFam" id="3.40.50.920:FF:000001">
    <property type="entry name" value="Pyruvate dehydrogenase E1 beta subunit"/>
    <property type="match status" value="1"/>
</dbReference>
<evidence type="ECO:0000313" key="8">
    <source>
        <dbReference type="EMBL" id="SNB64602.1"/>
    </source>
</evidence>
<protein>
    <recommendedName>
        <fullName evidence="6">Pyruvate dehydrogenase E1 component subunit alpha</fullName>
        <ecNumber evidence="6">1.2.4.1</ecNumber>
    </recommendedName>
</protein>
<dbReference type="PANTHER" id="PTHR43257:SF2">
    <property type="entry name" value="PYRUVATE DEHYDROGENASE E1 COMPONENT SUBUNIT BETA"/>
    <property type="match status" value="1"/>
</dbReference>
<dbReference type="EMBL" id="FYEK01000027">
    <property type="protein sequence ID" value="SNB64602.1"/>
    <property type="molecule type" value="Genomic_DNA"/>
</dbReference>
<reference evidence="9" key="1">
    <citation type="submission" date="2017-06" db="EMBL/GenBank/DDBJ databases">
        <authorList>
            <person name="Varghese N."/>
            <person name="Submissions S."/>
        </authorList>
    </citation>
    <scope>NUCLEOTIDE SEQUENCE [LARGE SCALE GENOMIC DNA]</scope>
    <source>
        <strain evidence="9">JAD2</strain>
    </source>
</reference>
<dbReference type="InterPro" id="IPR033248">
    <property type="entry name" value="Transketolase_C"/>
</dbReference>
<dbReference type="SUPFAM" id="SSF52922">
    <property type="entry name" value="TK C-terminal domain-like"/>
    <property type="match status" value="1"/>
</dbReference>
<evidence type="ECO:0000256" key="1">
    <source>
        <dbReference type="ARBA" id="ARBA00001964"/>
    </source>
</evidence>
<sequence length="685" mass="74203">MREAPTTSLLDATLDLPRERLIDWLYQMLLIRAFEETVEQLYAAGKMHGTMHLYIGQEAVAVGAIAALRPDDYITSTHRGHGHAIAKGQDLRAMLAELLGKETGVCRGRGGSMHLADLERGNLGANGIVAGGIPIAVGAGLSIRMQRQDRVVLCFFGDGAANHGNFHEGLNMAAIWRLPVVFLCENNQYAMSMPVQRAMAVHRVADRAAAYGIPGETVDGMDVVAVYRSVQAAVERARRGEGPTLIEAITYRYKGHSKSDRQVYRTRDEVQAWMARDPIARLREALIARGWLSEAEAATLEERAREAVAEALRAAEGDPEPEVAQLTEGVYAEDPLFPPRWIRQAFGSEVPVEPPAGTRALSYAEALREAMTQAMAADERVFLMGEDIGVYGGAFGVTQGLIERFGPERVRDTPISENTIVGAGVGAALTGMRPIVEMQFMDFVTLAMEQTVLQAAKVRYMFGGKARVPLVLRLPGGSGTGAAAQHSESLEAWFVHVPGLKVAAPATPYDAKGLLLAALADDNPVIFVEHKLLYRTRGPVPEEPYLVPLGKAAVRRPGRHLTIVAYSIAVLRALEAAERLATEGIEAEVIDLRTLKPYDAETVIASVKKTGRLLIVHEAPLLGGFGGELAAAVAQSEAFAYLEAPIIRLGGVDVPIPYHPRLERAAVPQVEDIVEAARRLARLEI</sequence>
<dbReference type="PANTHER" id="PTHR43257">
    <property type="entry name" value="PYRUVATE DEHYDROGENASE E1 COMPONENT BETA SUBUNIT"/>
    <property type="match status" value="1"/>
</dbReference>
<dbReference type="InterPro" id="IPR001017">
    <property type="entry name" value="DH_E1"/>
</dbReference>
<dbReference type="GO" id="GO:0004739">
    <property type="term" value="F:pyruvate dehydrogenase (acetyl-transferring) activity"/>
    <property type="evidence" value="ECO:0007669"/>
    <property type="project" value="UniProtKB-UniRule"/>
</dbReference>
<dbReference type="FunFam" id="3.40.50.970:FF:000001">
    <property type="entry name" value="Pyruvate dehydrogenase E1 beta subunit"/>
    <property type="match status" value="1"/>
</dbReference>
<comment type="subunit">
    <text evidence="6">Heterodimer of an alpha and a beta chain.</text>
</comment>
<dbReference type="InterPro" id="IPR009014">
    <property type="entry name" value="Transketo_C/PFOR_II"/>
</dbReference>
<proteinExistence type="predicted"/>
<dbReference type="AlphaFoldDB" id="A0A212QY11"/>
<dbReference type="SMART" id="SM00861">
    <property type="entry name" value="Transket_pyr"/>
    <property type="match status" value="1"/>
</dbReference>
<dbReference type="InterPro" id="IPR029061">
    <property type="entry name" value="THDP-binding"/>
</dbReference>
<accession>A0A212QY11</accession>
<dbReference type="Pfam" id="PF02779">
    <property type="entry name" value="Transket_pyr"/>
    <property type="match status" value="1"/>
</dbReference>
<comment type="function">
    <text evidence="6">The pyruvate dehydrogenase complex catalyzes the overall conversion of pyruvate to acetyl-CoA and CO(2).</text>
</comment>
<dbReference type="CDD" id="cd02000">
    <property type="entry name" value="TPP_E1_PDC_ADC_BCADC"/>
    <property type="match status" value="1"/>
</dbReference>